<dbReference type="Gene3D" id="3.40.630.30">
    <property type="match status" value="1"/>
</dbReference>
<protein>
    <submittedName>
        <fullName evidence="4">N-acetyltransferase</fullName>
    </submittedName>
</protein>
<dbReference type="PROSITE" id="PS51186">
    <property type="entry name" value="GNAT"/>
    <property type="match status" value="1"/>
</dbReference>
<dbReference type="CDD" id="cd04301">
    <property type="entry name" value="NAT_SF"/>
    <property type="match status" value="1"/>
</dbReference>
<evidence type="ECO:0000256" key="2">
    <source>
        <dbReference type="ARBA" id="ARBA00023315"/>
    </source>
</evidence>
<dbReference type="PANTHER" id="PTHR10545">
    <property type="entry name" value="DIAMINE N-ACETYLTRANSFERASE"/>
    <property type="match status" value="1"/>
</dbReference>
<dbReference type="InterPro" id="IPR016181">
    <property type="entry name" value="Acyl_CoA_acyltransferase"/>
</dbReference>
<comment type="caution">
    <text evidence="4">The sequence shown here is derived from an EMBL/GenBank/DDBJ whole genome shotgun (WGS) entry which is preliminary data.</text>
</comment>
<proteinExistence type="predicted"/>
<dbReference type="AlphaFoldDB" id="A0AA88B8L5"/>
<dbReference type="GO" id="GO:0008080">
    <property type="term" value="F:N-acetyltransferase activity"/>
    <property type="evidence" value="ECO:0007669"/>
    <property type="project" value="TreeGrafter"/>
</dbReference>
<evidence type="ECO:0000313" key="5">
    <source>
        <dbReference type="Proteomes" id="UP000625079"/>
    </source>
</evidence>
<feature type="domain" description="N-acetyltransferase" evidence="3">
    <location>
        <begin position="25"/>
        <end position="173"/>
    </location>
</feature>
<keyword evidence="2" id="KW-0012">Acyltransferase</keyword>
<evidence type="ECO:0000259" key="3">
    <source>
        <dbReference type="PROSITE" id="PS51186"/>
    </source>
</evidence>
<evidence type="ECO:0000256" key="1">
    <source>
        <dbReference type="ARBA" id="ARBA00022679"/>
    </source>
</evidence>
<dbReference type="EMBL" id="BMHC01000005">
    <property type="protein sequence ID" value="GGI24956.1"/>
    <property type="molecule type" value="Genomic_DNA"/>
</dbReference>
<reference evidence="4" key="1">
    <citation type="journal article" date="2014" name="Int. J. Syst. Evol. Microbiol.">
        <title>Complete genome sequence of Corynebacterium casei LMG S-19264T (=DSM 44701T), isolated from a smear-ripened cheese.</title>
        <authorList>
            <consortium name="US DOE Joint Genome Institute (JGI-PGF)"/>
            <person name="Walter F."/>
            <person name="Albersmeier A."/>
            <person name="Kalinowski J."/>
            <person name="Ruckert C."/>
        </authorList>
    </citation>
    <scope>NUCLEOTIDE SEQUENCE</scope>
    <source>
        <strain evidence="4">CGMCC 1.15034</strain>
    </source>
</reference>
<dbReference type="SUPFAM" id="SSF55729">
    <property type="entry name" value="Acyl-CoA N-acyltransferases (Nat)"/>
    <property type="match status" value="1"/>
</dbReference>
<organism evidence="4 5">
    <name type="scientific">Bradyrhizobium guangdongense</name>
    <dbReference type="NCBI Taxonomy" id="1325090"/>
    <lineage>
        <taxon>Bacteria</taxon>
        <taxon>Pseudomonadati</taxon>
        <taxon>Pseudomonadota</taxon>
        <taxon>Alphaproteobacteria</taxon>
        <taxon>Hyphomicrobiales</taxon>
        <taxon>Nitrobacteraceae</taxon>
        <taxon>Bradyrhizobium</taxon>
    </lineage>
</organism>
<evidence type="ECO:0000313" key="4">
    <source>
        <dbReference type="EMBL" id="GGI24956.1"/>
    </source>
</evidence>
<keyword evidence="1" id="KW-0808">Transferase</keyword>
<gene>
    <name evidence="4" type="ORF">GCM10010987_31980</name>
</gene>
<sequence>MIHTALIPYEGRFIVSSNADSQMSLTVRSVIRQDYDQWLTLWDGYNAFYGRSGATALAPEITKMTWQRFFDAYEPVHALVAESGGKLLGLTHYLFHRSTTAIEPSCYLQDLFTNEAARGKGVGSALIYGVYERARLAGAPRVYWQTHETNTVAQSLYDKVAERSGFIVYRKIF</sequence>
<dbReference type="PANTHER" id="PTHR10545:SF42">
    <property type="entry name" value="ACETYLTRANSFERASE"/>
    <property type="match status" value="1"/>
</dbReference>
<dbReference type="InterPro" id="IPR000182">
    <property type="entry name" value="GNAT_dom"/>
</dbReference>
<reference evidence="4" key="2">
    <citation type="submission" date="2022-12" db="EMBL/GenBank/DDBJ databases">
        <authorList>
            <person name="Sun Q."/>
            <person name="Zhou Y."/>
        </authorList>
    </citation>
    <scope>NUCLEOTIDE SEQUENCE</scope>
    <source>
        <strain evidence="4">CGMCC 1.15034</strain>
    </source>
</reference>
<dbReference type="Pfam" id="PF00583">
    <property type="entry name" value="Acetyltransf_1"/>
    <property type="match status" value="1"/>
</dbReference>
<accession>A0AA88B8L5</accession>
<dbReference type="InterPro" id="IPR051016">
    <property type="entry name" value="Diverse_Substrate_AcTransf"/>
</dbReference>
<dbReference type="Proteomes" id="UP000625079">
    <property type="component" value="Unassembled WGS sequence"/>
</dbReference>
<name>A0AA88B8L5_9BRAD</name>